<dbReference type="Pfam" id="PF01381">
    <property type="entry name" value="HTH_3"/>
    <property type="match status" value="1"/>
</dbReference>
<comment type="caution">
    <text evidence="3">The sequence shown here is derived from an EMBL/GenBank/DDBJ whole genome shotgun (WGS) entry which is preliminary data.</text>
</comment>
<dbReference type="RefSeq" id="WP_123610569.1">
    <property type="nucleotide sequence ID" value="NZ_RJVG01000012.1"/>
</dbReference>
<dbReference type="Gene3D" id="1.10.260.40">
    <property type="entry name" value="lambda repressor-like DNA-binding domains"/>
    <property type="match status" value="1"/>
</dbReference>
<protein>
    <submittedName>
        <fullName evidence="3">DNA-binding XRE family transcriptional regulator</fullName>
    </submittedName>
</protein>
<name>A0A3N1XGM1_9FIRM</name>
<sequence length="108" mass="12207">MLNRKELGAAIKKARMENKITQEKLAEMLDISPVHIKQLEAGTRMPSVELLYNLAITLNISVDDVFFQRKPSDAELLGKIERILSICTQHDLRVVYATASALKDKDIQ</sequence>
<dbReference type="PROSITE" id="PS50943">
    <property type="entry name" value="HTH_CROC1"/>
    <property type="match status" value="1"/>
</dbReference>
<dbReference type="SUPFAM" id="SSF47413">
    <property type="entry name" value="lambda repressor-like DNA-binding domains"/>
    <property type="match status" value="1"/>
</dbReference>
<dbReference type="PANTHER" id="PTHR46558">
    <property type="entry name" value="TRACRIPTIONAL REGULATORY PROTEIN-RELATED-RELATED"/>
    <property type="match status" value="1"/>
</dbReference>
<dbReference type="Proteomes" id="UP000273083">
    <property type="component" value="Unassembled WGS sequence"/>
</dbReference>
<dbReference type="CDD" id="cd00093">
    <property type="entry name" value="HTH_XRE"/>
    <property type="match status" value="1"/>
</dbReference>
<dbReference type="OrthoDB" id="371153at2"/>
<dbReference type="InterPro" id="IPR010982">
    <property type="entry name" value="Lambda_DNA-bd_dom_sf"/>
</dbReference>
<dbReference type="AlphaFoldDB" id="A0A3N1XGM1"/>
<proteinExistence type="predicted"/>
<dbReference type="SMART" id="SM00530">
    <property type="entry name" value="HTH_XRE"/>
    <property type="match status" value="1"/>
</dbReference>
<dbReference type="EMBL" id="RJVG01000012">
    <property type="protein sequence ID" value="ROR23957.1"/>
    <property type="molecule type" value="Genomic_DNA"/>
</dbReference>
<organism evidence="3 4">
    <name type="scientific">Mobilisporobacter senegalensis</name>
    <dbReference type="NCBI Taxonomy" id="1329262"/>
    <lineage>
        <taxon>Bacteria</taxon>
        <taxon>Bacillati</taxon>
        <taxon>Bacillota</taxon>
        <taxon>Clostridia</taxon>
        <taxon>Lachnospirales</taxon>
        <taxon>Lachnospiraceae</taxon>
        <taxon>Mobilisporobacter</taxon>
    </lineage>
</organism>
<keyword evidence="1 3" id="KW-0238">DNA-binding</keyword>
<gene>
    <name evidence="3" type="ORF">EDD66_11288</name>
</gene>
<dbReference type="InterPro" id="IPR001387">
    <property type="entry name" value="Cro/C1-type_HTH"/>
</dbReference>
<feature type="domain" description="HTH cro/C1-type" evidence="2">
    <location>
        <begin position="11"/>
        <end position="65"/>
    </location>
</feature>
<evidence type="ECO:0000259" key="2">
    <source>
        <dbReference type="PROSITE" id="PS50943"/>
    </source>
</evidence>
<evidence type="ECO:0000313" key="3">
    <source>
        <dbReference type="EMBL" id="ROR23957.1"/>
    </source>
</evidence>
<reference evidence="3 4" key="1">
    <citation type="submission" date="2018-11" db="EMBL/GenBank/DDBJ databases">
        <title>Genomic Encyclopedia of Type Strains, Phase IV (KMG-IV): sequencing the most valuable type-strain genomes for metagenomic binning, comparative biology and taxonomic classification.</title>
        <authorList>
            <person name="Goeker M."/>
        </authorList>
    </citation>
    <scope>NUCLEOTIDE SEQUENCE [LARGE SCALE GENOMIC DNA]</scope>
    <source>
        <strain evidence="3 4">DSM 26537</strain>
    </source>
</reference>
<evidence type="ECO:0000256" key="1">
    <source>
        <dbReference type="ARBA" id="ARBA00023125"/>
    </source>
</evidence>
<accession>A0A3N1XGM1</accession>
<evidence type="ECO:0000313" key="4">
    <source>
        <dbReference type="Proteomes" id="UP000273083"/>
    </source>
</evidence>
<dbReference type="GO" id="GO:0003677">
    <property type="term" value="F:DNA binding"/>
    <property type="evidence" value="ECO:0007669"/>
    <property type="project" value="UniProtKB-KW"/>
</dbReference>
<keyword evidence="4" id="KW-1185">Reference proteome</keyword>
<dbReference type="PANTHER" id="PTHR46558:SF4">
    <property type="entry name" value="DNA-BIDING PHAGE PROTEIN"/>
    <property type="match status" value="1"/>
</dbReference>